<sequence>MTRYNAEGVNCYYEYFAPSVAFKEDLTTFFYQHPLYCPGRASPIKESLAREELGRNDPRMVQLGKIATGCTYFYDKKYSQRFWQEWFDDPGTCRPPALVHPVKGDFFN</sequence>
<dbReference type="EMBL" id="KI966413">
    <property type="protein sequence ID" value="EWC46957.1"/>
    <property type="molecule type" value="Genomic_DNA"/>
</dbReference>
<protein>
    <submittedName>
        <fullName evidence="1">Uncharacterized protein</fullName>
    </submittedName>
</protein>
<dbReference type="HOGENOM" id="CLU_2196907_0_0_1"/>
<organism evidence="1 2">
    <name type="scientific">Drechslerella stenobrocha 248</name>
    <dbReference type="NCBI Taxonomy" id="1043628"/>
    <lineage>
        <taxon>Eukaryota</taxon>
        <taxon>Fungi</taxon>
        <taxon>Dikarya</taxon>
        <taxon>Ascomycota</taxon>
        <taxon>Pezizomycotina</taxon>
        <taxon>Orbiliomycetes</taxon>
        <taxon>Orbiliales</taxon>
        <taxon>Orbiliaceae</taxon>
        <taxon>Drechslerella</taxon>
    </lineage>
</organism>
<dbReference type="OrthoDB" id="5350757at2759"/>
<evidence type="ECO:0000313" key="1">
    <source>
        <dbReference type="EMBL" id="EWC46957.1"/>
    </source>
</evidence>
<reference evidence="1 2" key="1">
    <citation type="submission" date="2013-05" db="EMBL/GenBank/DDBJ databases">
        <title>Drechslerella stenobrocha genome reveals carnivorous origination and mechanical trapping mechanism of predatory fungi.</title>
        <authorList>
            <person name="Liu X."/>
            <person name="Zhang W."/>
            <person name="Liu K."/>
        </authorList>
    </citation>
    <scope>NUCLEOTIDE SEQUENCE [LARGE SCALE GENOMIC DNA]</scope>
    <source>
        <strain evidence="1 2">248</strain>
    </source>
</reference>
<name>W7I3K8_9PEZI</name>
<proteinExistence type="predicted"/>
<keyword evidence="2" id="KW-1185">Reference proteome</keyword>
<evidence type="ECO:0000313" key="2">
    <source>
        <dbReference type="Proteomes" id="UP000024837"/>
    </source>
</evidence>
<dbReference type="AlphaFoldDB" id="W7I3K8"/>
<gene>
    <name evidence="1" type="ORF">DRE_03719</name>
</gene>
<dbReference type="Proteomes" id="UP000024837">
    <property type="component" value="Unassembled WGS sequence"/>
</dbReference>
<accession>W7I3K8</accession>